<accession>A0A081CG60</accession>
<dbReference type="Pfam" id="PF01846">
    <property type="entry name" value="FF"/>
    <property type="match status" value="3"/>
</dbReference>
<dbReference type="PANTHER" id="PTHR15377:SF3">
    <property type="entry name" value="WW DOMAIN-CONTAINING PROTEIN"/>
    <property type="match status" value="1"/>
</dbReference>
<dbReference type="RefSeq" id="XP_014656319.1">
    <property type="nucleotide sequence ID" value="XM_014800833.1"/>
</dbReference>
<evidence type="ECO:0000313" key="2">
    <source>
        <dbReference type="Proteomes" id="UP000053758"/>
    </source>
</evidence>
<dbReference type="InterPro" id="IPR001202">
    <property type="entry name" value="WW_dom"/>
</dbReference>
<dbReference type="PROSITE" id="PS51676">
    <property type="entry name" value="FF"/>
    <property type="match status" value="1"/>
</dbReference>
<dbReference type="SMART" id="SM00456">
    <property type="entry name" value="WW"/>
    <property type="match status" value="2"/>
</dbReference>
<reference evidence="2" key="1">
    <citation type="journal article" date="2014" name="Genome Announc.">
        <title>Draft Genome Sequence of the Yeast Pseudozyma antarctica Type Strain JCM10317, a Producer of the Glycolipid Biosurfactants, Mannosylerythritol Lipids.</title>
        <authorList>
            <person name="Saika A."/>
            <person name="Koike H."/>
            <person name="Hori T."/>
            <person name="Fukuoka T."/>
            <person name="Sato S."/>
            <person name="Habe H."/>
            <person name="Kitamoto D."/>
            <person name="Morita T."/>
        </authorList>
    </citation>
    <scope>NUCLEOTIDE SEQUENCE [LARGE SCALE GENOMIC DNA]</scope>
    <source>
        <strain evidence="2">JCM 10317</strain>
    </source>
</reference>
<keyword evidence="2" id="KW-1185">Reference proteome</keyword>
<dbReference type="InterPro" id="IPR036517">
    <property type="entry name" value="FF_domain_sf"/>
</dbReference>
<dbReference type="OrthoDB" id="410044at2759"/>
<dbReference type="InterPro" id="IPR045148">
    <property type="entry name" value="TCRG1-like"/>
</dbReference>
<dbReference type="Pfam" id="PF00397">
    <property type="entry name" value="WW"/>
    <property type="match status" value="1"/>
</dbReference>
<dbReference type="EMBL" id="DF830076">
    <property type="protein sequence ID" value="GAK65656.1"/>
    <property type="molecule type" value="Genomic_DNA"/>
</dbReference>
<dbReference type="InterPro" id="IPR002713">
    <property type="entry name" value="FF_domain"/>
</dbReference>
<dbReference type="SUPFAM" id="SSF51045">
    <property type="entry name" value="WW domain"/>
    <property type="match status" value="1"/>
</dbReference>
<dbReference type="PROSITE" id="PS01159">
    <property type="entry name" value="WW_DOMAIN_1"/>
    <property type="match status" value="1"/>
</dbReference>
<sequence length="734" mass="84156">MADAGAGPSALPSGWTEHISPAGRAYYHHTTSGVSTYTRPTSPHQPKRKREKPTSKTRIPGTDGWFKVTTNRDNVFFWHEASKESEWIAPDHIAEHVQQLEDSLRQQAEQQRRVAKQQEQDEKERMRRERREKKRKAEQGVPITEFAADAKRARPDEQDDSEHSEIDDSDEDEDEAQDADRVPNTGSVTVQADEQEEEQDEEEWQRQIAEQMAAEAAASAHESDASSSPTPPSAPEATLSTEEQKTLFLVLLTSLNGTPHEINPMAPWDLELPKFSHHASYLALPTREREDAFNEWCKLRLREKRAAKSAQPSVEADGGSRAEAEFRALLRAEVRSTRTKFADFREAFVRDRRFAAFGRSDGERERVFKAYLVELGEEKRRAALQAETAFTTLLGEKLPGNLRGKVAEAKTAGGQEKEAVMAVWMQAKRTPGLVEDKRYDAVGSSTRRFELFAQWAKGERRPQAPSQAKEERGKERMKDGKEEARVRAMREREEKVRRERQRIERTNRAALASTERSESRRQFSQLLVDAVHSPHVSWRSAAARLEADARFAPLPEGEKEELFEQHVRRLLHSEREKLAAVFERYARALDTHADDVLAQTLHDDALSHPPLSVYRHDTDKLDAAYQEWNAERQAKAKRAFEEMLCESAFVEFWGRMKKTTAETRREKKEGEKEEEEEEEVMLADMARTVDLDQIQAVLGRDARFRAFRHVPEQREAWIRQHLHGLAAPSKSVHR</sequence>
<dbReference type="GO" id="GO:0070063">
    <property type="term" value="F:RNA polymerase binding"/>
    <property type="evidence" value="ECO:0007669"/>
    <property type="project" value="InterPro"/>
</dbReference>
<name>A0A081CG60_PSEA2</name>
<dbReference type="CDD" id="cd00201">
    <property type="entry name" value="WW"/>
    <property type="match status" value="1"/>
</dbReference>
<evidence type="ECO:0000313" key="1">
    <source>
        <dbReference type="EMBL" id="GAK65656.1"/>
    </source>
</evidence>
<dbReference type="HOGENOM" id="CLU_013872_0_0_1"/>
<dbReference type="Proteomes" id="UP000053758">
    <property type="component" value="Unassembled WGS sequence"/>
</dbReference>
<dbReference type="InterPro" id="IPR036020">
    <property type="entry name" value="WW_dom_sf"/>
</dbReference>
<gene>
    <name evidence="1" type="ORF">PAN0_009d3874</name>
</gene>
<dbReference type="Gene3D" id="1.10.10.440">
    <property type="entry name" value="FF domain"/>
    <property type="match status" value="5"/>
</dbReference>
<dbReference type="SUPFAM" id="SSF81698">
    <property type="entry name" value="FF domain"/>
    <property type="match status" value="3"/>
</dbReference>
<dbReference type="SMART" id="SM00441">
    <property type="entry name" value="FF"/>
    <property type="match status" value="3"/>
</dbReference>
<protein>
    <submittedName>
        <fullName evidence="1">Peptide-binding protein</fullName>
    </submittedName>
</protein>
<dbReference type="GO" id="GO:0005634">
    <property type="term" value="C:nucleus"/>
    <property type="evidence" value="ECO:0007669"/>
    <property type="project" value="TreeGrafter"/>
</dbReference>
<proteinExistence type="predicted"/>
<dbReference type="PROSITE" id="PS50020">
    <property type="entry name" value="WW_DOMAIN_2"/>
    <property type="match status" value="2"/>
</dbReference>
<dbReference type="GeneID" id="26304718"/>
<dbReference type="Gene3D" id="2.20.70.10">
    <property type="match status" value="2"/>
</dbReference>
<organism evidence="1 2">
    <name type="scientific">Pseudozyma antarctica</name>
    <name type="common">Yeast</name>
    <name type="synonym">Candida antarctica</name>
    <dbReference type="NCBI Taxonomy" id="84753"/>
    <lineage>
        <taxon>Eukaryota</taxon>
        <taxon>Fungi</taxon>
        <taxon>Dikarya</taxon>
        <taxon>Basidiomycota</taxon>
        <taxon>Ustilaginomycotina</taxon>
        <taxon>Ustilaginomycetes</taxon>
        <taxon>Ustilaginales</taxon>
        <taxon>Ustilaginaceae</taxon>
        <taxon>Moesziomyces</taxon>
    </lineage>
</organism>
<dbReference type="AlphaFoldDB" id="A0A081CG60"/>
<dbReference type="PANTHER" id="PTHR15377">
    <property type="entry name" value="TRANSCRIPTION ELONGATION REGULATOR 1"/>
    <property type="match status" value="1"/>
</dbReference>
<dbReference type="GO" id="GO:0003712">
    <property type="term" value="F:transcription coregulator activity"/>
    <property type="evidence" value="ECO:0007669"/>
    <property type="project" value="TreeGrafter"/>
</dbReference>